<dbReference type="Proteomes" id="UP001362899">
    <property type="component" value="Unassembled WGS sequence"/>
</dbReference>
<protein>
    <recommendedName>
        <fullName evidence="5">RING-type domain-containing protein</fullName>
    </recommendedName>
</protein>
<keyword evidence="2 4" id="KW-0863">Zinc-finger</keyword>
<name>A0AAV5RHP9_STABA</name>
<gene>
    <name evidence="6" type="ORF">DASB73_014850</name>
</gene>
<dbReference type="AlphaFoldDB" id="A0AAV5RHP9"/>
<evidence type="ECO:0000256" key="1">
    <source>
        <dbReference type="ARBA" id="ARBA00022723"/>
    </source>
</evidence>
<reference evidence="6 7" key="1">
    <citation type="journal article" date="2023" name="Elife">
        <title>Identification of key yeast species and microbe-microbe interactions impacting larval growth of Drosophila in the wild.</title>
        <authorList>
            <person name="Mure A."/>
            <person name="Sugiura Y."/>
            <person name="Maeda R."/>
            <person name="Honda K."/>
            <person name="Sakurai N."/>
            <person name="Takahashi Y."/>
            <person name="Watada M."/>
            <person name="Katoh T."/>
            <person name="Gotoh A."/>
            <person name="Gotoh Y."/>
            <person name="Taniguchi I."/>
            <person name="Nakamura K."/>
            <person name="Hayashi T."/>
            <person name="Katayama T."/>
            <person name="Uemura T."/>
            <person name="Hattori Y."/>
        </authorList>
    </citation>
    <scope>NUCLEOTIDE SEQUENCE [LARGE SCALE GENOMIC DNA]</scope>
    <source>
        <strain evidence="6 7">SB-73</strain>
    </source>
</reference>
<dbReference type="InterPro" id="IPR013083">
    <property type="entry name" value="Znf_RING/FYVE/PHD"/>
</dbReference>
<dbReference type="GO" id="GO:0008270">
    <property type="term" value="F:zinc ion binding"/>
    <property type="evidence" value="ECO:0007669"/>
    <property type="project" value="UniProtKB-KW"/>
</dbReference>
<organism evidence="6 7">
    <name type="scientific">Starmerella bacillaris</name>
    <name type="common">Yeast</name>
    <name type="synonym">Candida zemplinina</name>
    <dbReference type="NCBI Taxonomy" id="1247836"/>
    <lineage>
        <taxon>Eukaryota</taxon>
        <taxon>Fungi</taxon>
        <taxon>Dikarya</taxon>
        <taxon>Ascomycota</taxon>
        <taxon>Saccharomycotina</taxon>
        <taxon>Dipodascomycetes</taxon>
        <taxon>Dipodascales</taxon>
        <taxon>Trichomonascaceae</taxon>
        <taxon>Starmerella</taxon>
    </lineage>
</organism>
<accession>A0AAV5RHP9</accession>
<dbReference type="Gene3D" id="3.30.40.10">
    <property type="entry name" value="Zinc/RING finger domain, C3HC4 (zinc finger)"/>
    <property type="match status" value="1"/>
</dbReference>
<dbReference type="SUPFAM" id="SSF57850">
    <property type="entry name" value="RING/U-box"/>
    <property type="match status" value="1"/>
</dbReference>
<dbReference type="InterPro" id="IPR001841">
    <property type="entry name" value="Znf_RING"/>
</dbReference>
<keyword evidence="3" id="KW-0862">Zinc</keyword>
<evidence type="ECO:0000256" key="4">
    <source>
        <dbReference type="PROSITE-ProRule" id="PRU00175"/>
    </source>
</evidence>
<evidence type="ECO:0000313" key="7">
    <source>
        <dbReference type="Proteomes" id="UP001362899"/>
    </source>
</evidence>
<comment type="caution">
    <text evidence="6">The sequence shown here is derived from an EMBL/GenBank/DDBJ whole genome shotgun (WGS) entry which is preliminary data.</text>
</comment>
<dbReference type="Pfam" id="PF00097">
    <property type="entry name" value="zf-C3HC4"/>
    <property type="match status" value="1"/>
</dbReference>
<evidence type="ECO:0000256" key="2">
    <source>
        <dbReference type="ARBA" id="ARBA00022771"/>
    </source>
</evidence>
<evidence type="ECO:0000259" key="5">
    <source>
        <dbReference type="PROSITE" id="PS50089"/>
    </source>
</evidence>
<feature type="domain" description="RING-type" evidence="5">
    <location>
        <begin position="57"/>
        <end position="102"/>
    </location>
</feature>
<dbReference type="PROSITE" id="PS50089">
    <property type="entry name" value="ZF_RING_2"/>
    <property type="match status" value="1"/>
</dbReference>
<sequence length="155" mass="18072">MQRFAPLKIWQLGNISRYKSGLEIIEKIQNRRNMHPAFVKLADKRENLEDWFSVAHCSICKDFTDEPYFLHCNDNHTFCGQCLIDSLHKQQHSQKKTCPICENSIEEIDLLIFKSHAHVMLSLVEIELPESAEELHQVISNKPRIPLETLKSMIS</sequence>
<keyword evidence="1" id="KW-0479">Metal-binding</keyword>
<evidence type="ECO:0000256" key="3">
    <source>
        <dbReference type="ARBA" id="ARBA00022833"/>
    </source>
</evidence>
<proteinExistence type="predicted"/>
<evidence type="ECO:0000313" key="6">
    <source>
        <dbReference type="EMBL" id="GMM50527.1"/>
    </source>
</evidence>
<dbReference type="EMBL" id="BTGC01000003">
    <property type="protein sequence ID" value="GMM50527.1"/>
    <property type="molecule type" value="Genomic_DNA"/>
</dbReference>
<dbReference type="InterPro" id="IPR018957">
    <property type="entry name" value="Znf_C3HC4_RING-type"/>
</dbReference>
<keyword evidence="7" id="KW-1185">Reference proteome</keyword>